<organism evidence="5 6">
    <name type="scientific">Phaeodactylum tricornutum (strain CCAP 1055/1)</name>
    <dbReference type="NCBI Taxonomy" id="556484"/>
    <lineage>
        <taxon>Eukaryota</taxon>
        <taxon>Sar</taxon>
        <taxon>Stramenopiles</taxon>
        <taxon>Ochrophyta</taxon>
        <taxon>Bacillariophyta</taxon>
        <taxon>Bacillariophyceae</taxon>
        <taxon>Bacillariophycidae</taxon>
        <taxon>Naviculales</taxon>
        <taxon>Phaeodactylaceae</taxon>
        <taxon>Phaeodactylum</taxon>
    </lineage>
</organism>
<dbReference type="PANTHER" id="PTHR11469">
    <property type="entry name" value="GLUCOSE-6-PHOSPHATE ISOMERASE"/>
    <property type="match status" value="1"/>
</dbReference>
<evidence type="ECO:0000256" key="3">
    <source>
        <dbReference type="ARBA" id="ARBA00023235"/>
    </source>
</evidence>
<comment type="pathway">
    <text evidence="4">Carbohydrate degradation; glycolysis; D-glyceraldehyde 3-phosphate and glycerone phosphate from D-glucose: step 2/4.</text>
</comment>
<keyword evidence="3 4" id="KW-0413">Isomerase</keyword>
<dbReference type="NCBIfam" id="NF001211">
    <property type="entry name" value="PRK00179.1"/>
    <property type="match status" value="1"/>
</dbReference>
<protein>
    <recommendedName>
        <fullName evidence="4">Glucose-6-phosphate isomerase</fullName>
        <ecNumber evidence="4">5.3.1.9</ecNumber>
    </recommendedName>
</protein>
<dbReference type="Proteomes" id="UP000000759">
    <property type="component" value="Chromosome 28"/>
</dbReference>
<gene>
    <name evidence="5" type="primary">GPI_2</name>
    <name evidence="5" type="ORF">PHATRDRAFT_53878</name>
</gene>
<dbReference type="InterPro" id="IPR035476">
    <property type="entry name" value="SIS_PGI_1"/>
</dbReference>
<dbReference type="EMBL" id="CM000630">
    <property type="protein sequence ID" value="EEC43364.1"/>
    <property type="molecule type" value="Genomic_DNA"/>
</dbReference>
<accession>B7GDL0</accession>
<dbReference type="GO" id="GO:0097367">
    <property type="term" value="F:carbohydrate derivative binding"/>
    <property type="evidence" value="ECO:0007669"/>
    <property type="project" value="InterPro"/>
</dbReference>
<reference evidence="6" key="2">
    <citation type="submission" date="2008-08" db="EMBL/GenBank/DDBJ databases">
        <authorList>
            <consortium name="Diatom Consortium"/>
            <person name="Grigoriev I."/>
            <person name="Grimwood J."/>
            <person name="Kuo A."/>
            <person name="Otillar R.P."/>
            <person name="Salamov A."/>
            <person name="Detter J.C."/>
            <person name="Lindquist E."/>
            <person name="Shapiro H."/>
            <person name="Lucas S."/>
            <person name="Glavina del Rio T."/>
            <person name="Pitluck S."/>
            <person name="Rokhsar D."/>
            <person name="Bowler C."/>
        </authorList>
    </citation>
    <scope>GENOME REANNOTATION</scope>
    <source>
        <strain evidence="6">CCAP 1055/1</strain>
    </source>
</reference>
<dbReference type="PROSITE" id="PS51463">
    <property type="entry name" value="P_GLUCOSE_ISOMERASE_3"/>
    <property type="match status" value="1"/>
</dbReference>
<dbReference type="HAMAP" id="MF_00473">
    <property type="entry name" value="G6P_isomerase"/>
    <property type="match status" value="1"/>
</dbReference>
<dbReference type="PANTHER" id="PTHR11469:SF1">
    <property type="entry name" value="GLUCOSE-6-PHOSPHATE ISOMERASE"/>
    <property type="match status" value="1"/>
</dbReference>
<dbReference type="HOGENOM" id="CLU_017947_4_0_1"/>
<keyword evidence="1 4" id="KW-0312">Gluconeogenesis</keyword>
<dbReference type="GeneID" id="7199127"/>
<keyword evidence="6" id="KW-1185">Reference proteome</keyword>
<dbReference type="GO" id="GO:0004347">
    <property type="term" value="F:glucose-6-phosphate isomerase activity"/>
    <property type="evidence" value="ECO:0007669"/>
    <property type="project" value="UniProtKB-EC"/>
</dbReference>
<dbReference type="STRING" id="556484.B7GDL0"/>
<dbReference type="OrthoDB" id="5831190at2759"/>
<evidence type="ECO:0000313" key="5">
    <source>
        <dbReference type="EMBL" id="EEC43364.1"/>
    </source>
</evidence>
<dbReference type="InterPro" id="IPR001672">
    <property type="entry name" value="G6P_Isomerase"/>
</dbReference>
<dbReference type="Pfam" id="PF00342">
    <property type="entry name" value="PGI"/>
    <property type="match status" value="1"/>
</dbReference>
<dbReference type="GO" id="GO:0005829">
    <property type="term" value="C:cytosol"/>
    <property type="evidence" value="ECO:0007669"/>
    <property type="project" value="TreeGrafter"/>
</dbReference>
<keyword evidence="2 4" id="KW-0324">Glycolysis</keyword>
<comment type="similarity">
    <text evidence="4">Belongs to the GPI family.</text>
</comment>
<evidence type="ECO:0000313" key="6">
    <source>
        <dbReference type="Proteomes" id="UP000000759"/>
    </source>
</evidence>
<name>B7GDL0_PHATC</name>
<reference evidence="5 6" key="1">
    <citation type="journal article" date="2008" name="Nature">
        <title>The Phaeodactylum genome reveals the evolutionary history of diatom genomes.</title>
        <authorList>
            <person name="Bowler C."/>
            <person name="Allen A.E."/>
            <person name="Badger J.H."/>
            <person name="Grimwood J."/>
            <person name="Jabbari K."/>
            <person name="Kuo A."/>
            <person name="Maheswari U."/>
            <person name="Martens C."/>
            <person name="Maumus F."/>
            <person name="Otillar R.P."/>
            <person name="Rayko E."/>
            <person name="Salamov A."/>
            <person name="Vandepoele K."/>
            <person name="Beszteri B."/>
            <person name="Gruber A."/>
            <person name="Heijde M."/>
            <person name="Katinka M."/>
            <person name="Mock T."/>
            <person name="Valentin K."/>
            <person name="Verret F."/>
            <person name="Berges J.A."/>
            <person name="Brownlee C."/>
            <person name="Cadoret J.P."/>
            <person name="Chiovitti A."/>
            <person name="Choi C.J."/>
            <person name="Coesel S."/>
            <person name="De Martino A."/>
            <person name="Detter J.C."/>
            <person name="Durkin C."/>
            <person name="Falciatore A."/>
            <person name="Fournet J."/>
            <person name="Haruta M."/>
            <person name="Huysman M.J."/>
            <person name="Jenkins B.D."/>
            <person name="Jiroutova K."/>
            <person name="Jorgensen R.E."/>
            <person name="Joubert Y."/>
            <person name="Kaplan A."/>
            <person name="Kroger N."/>
            <person name="Kroth P.G."/>
            <person name="La Roche J."/>
            <person name="Lindquist E."/>
            <person name="Lommer M."/>
            <person name="Martin-Jezequel V."/>
            <person name="Lopez P.J."/>
            <person name="Lucas S."/>
            <person name="Mangogna M."/>
            <person name="McGinnis K."/>
            <person name="Medlin L.K."/>
            <person name="Montsant A."/>
            <person name="Oudot-Le Secq M.P."/>
            <person name="Napoli C."/>
            <person name="Obornik M."/>
            <person name="Parker M.S."/>
            <person name="Petit J.L."/>
            <person name="Porcel B.M."/>
            <person name="Poulsen N."/>
            <person name="Robison M."/>
            <person name="Rychlewski L."/>
            <person name="Rynearson T.A."/>
            <person name="Schmutz J."/>
            <person name="Shapiro H."/>
            <person name="Siaut M."/>
            <person name="Stanley M."/>
            <person name="Sussman M.R."/>
            <person name="Taylor A.R."/>
            <person name="Vardi A."/>
            <person name="von Dassow P."/>
            <person name="Vyverman W."/>
            <person name="Willis A."/>
            <person name="Wyrwicz L.S."/>
            <person name="Rokhsar D.S."/>
            <person name="Weissenbach J."/>
            <person name="Armbrust E.V."/>
            <person name="Green B.R."/>
            <person name="Van de Peer Y."/>
            <person name="Grigoriev I.V."/>
        </authorList>
    </citation>
    <scope>NUCLEOTIDE SEQUENCE [LARGE SCALE GENOMIC DNA]</scope>
    <source>
        <strain evidence="5 6">CCAP 1055/1</strain>
    </source>
</reference>
<dbReference type="AlphaFoldDB" id="B7GDL0"/>
<dbReference type="Gene3D" id="3.40.50.10490">
    <property type="entry name" value="Glucose-6-phosphate isomerase like protein, domain 1"/>
    <property type="match status" value="2"/>
</dbReference>
<dbReference type="PRINTS" id="PR00662">
    <property type="entry name" value="G6PISOMERASE"/>
</dbReference>
<dbReference type="EC" id="5.3.1.9" evidence="4"/>
<dbReference type="InterPro" id="IPR046348">
    <property type="entry name" value="SIS_dom_sf"/>
</dbReference>
<dbReference type="InParanoid" id="B7GDL0"/>
<dbReference type="Gene3D" id="1.10.1390.10">
    <property type="match status" value="1"/>
</dbReference>
<dbReference type="GO" id="GO:0006094">
    <property type="term" value="P:gluconeogenesis"/>
    <property type="evidence" value="ECO:0007669"/>
    <property type="project" value="UniProtKB-KW"/>
</dbReference>
<dbReference type="InterPro" id="IPR023096">
    <property type="entry name" value="G6P_Isomerase_C"/>
</dbReference>
<comment type="catalytic activity">
    <reaction evidence="4">
        <text>alpha-D-glucose 6-phosphate = beta-D-fructose 6-phosphate</text>
        <dbReference type="Rhea" id="RHEA:11816"/>
        <dbReference type="ChEBI" id="CHEBI:57634"/>
        <dbReference type="ChEBI" id="CHEBI:58225"/>
        <dbReference type="EC" id="5.3.1.9"/>
    </reaction>
</comment>
<proteinExistence type="inferred from homology"/>
<dbReference type="CDD" id="cd05016">
    <property type="entry name" value="SIS_PGI_2"/>
    <property type="match status" value="1"/>
</dbReference>
<evidence type="ECO:0000256" key="4">
    <source>
        <dbReference type="RuleBase" id="RU000612"/>
    </source>
</evidence>
<dbReference type="FunFam" id="3.40.50.10490:FF:000060">
    <property type="entry name" value="Glucose-6-phosphate isomerase"/>
    <property type="match status" value="1"/>
</dbReference>
<dbReference type="eggNOG" id="KOG2446">
    <property type="taxonomic scope" value="Eukaryota"/>
</dbReference>
<dbReference type="GO" id="GO:0048029">
    <property type="term" value="F:monosaccharide binding"/>
    <property type="evidence" value="ECO:0007669"/>
    <property type="project" value="TreeGrafter"/>
</dbReference>
<dbReference type="PaxDb" id="2850-Phatr16722"/>
<dbReference type="CDD" id="cd05015">
    <property type="entry name" value="SIS_PGI_1"/>
    <property type="match status" value="1"/>
</dbReference>
<dbReference type="InterPro" id="IPR035482">
    <property type="entry name" value="SIS_PGI_2"/>
</dbReference>
<dbReference type="RefSeq" id="XP_002185232.1">
    <property type="nucleotide sequence ID" value="XM_002185196.1"/>
</dbReference>
<sequence length="601" mass="66612">MPPSTATTSWTLKCTDLPQFDALEAEADLFRTDDKLHLRNLCNNSARCAGLTVVYTTPGHRKIVYDYSRQRVTGETIALLFHLADAVGLAERREAMRTGQRINLTEDRPVLHHVLRMPADFHFVRHDPMAGKEGGAQATDGATTLRNVHEVRERVRDFAERVRSGAYKSVKHKHFRNTIVIGTGGFKIGPQFVADALQADPAAMHGSAGRRLLFLSNMDPVDFSTVVGDLDPAETLVVVVSKTFTAPETILNARTAKTWLVQNMAVGGITENEIVGKHMIGITSNPTLCQKFGIRRENIYMLWDWVNPRFSVCSAAGLLPLSIHFSSEVLSEVLNGAHDMDKHFFHAPLGDNIPVIMGLLGVWNSTFLGYHCRAVLPYSHAMRSFPNFVQHVDMESNGKRVALDGSSLLHRSAEITLGEPGTNVQNVLMQLMHQGRPFPADFIGFMEAQQHIHLENEALSNHDELMSNFFAQPDALAYGKTLVDLIQEGIPEPLREHMVFNGNRPSSSILMTRLDAFAVGQLIAMYEHRTAVQGFIWGINSWDQFGVELGKVLATHIRSQLSASRKTGASVQGFNSSTSSLLEHFLAHGKHPEPTSTEKTL</sequence>
<evidence type="ECO:0000256" key="2">
    <source>
        <dbReference type="ARBA" id="ARBA00023152"/>
    </source>
</evidence>
<dbReference type="GO" id="GO:0051156">
    <property type="term" value="P:glucose 6-phosphate metabolic process"/>
    <property type="evidence" value="ECO:0007669"/>
    <property type="project" value="TreeGrafter"/>
</dbReference>
<evidence type="ECO:0000256" key="1">
    <source>
        <dbReference type="ARBA" id="ARBA00022432"/>
    </source>
</evidence>
<dbReference type="KEGG" id="pti:PHATRDRAFT_53878"/>
<dbReference type="SUPFAM" id="SSF53697">
    <property type="entry name" value="SIS domain"/>
    <property type="match status" value="1"/>
</dbReference>
<dbReference type="UniPathway" id="UPA00109">
    <property type="reaction ID" value="UER00181"/>
</dbReference>
<dbReference type="GO" id="GO:0006096">
    <property type="term" value="P:glycolytic process"/>
    <property type="evidence" value="ECO:0007669"/>
    <property type="project" value="UniProtKB-UniPathway"/>
</dbReference>